<dbReference type="HOGENOM" id="CLU_1078504_0_0_1"/>
<feature type="transmembrane region" description="Helical" evidence="1">
    <location>
        <begin position="6"/>
        <end position="31"/>
    </location>
</feature>
<sequence length="258" mass="28718">MVWCHYFLLVLTFFLFTTFFTAACPAIFTWLNSLFRLSNDSPHVVHTSIAEVGDIEDGRVDKDGVLFVDLEFFLGCLPFFFFALVDQSSSSSVCKPLSPSDAKRSSNSLLRLSLVSSNDSDSSVSVSTFLFFFFFLFFLFFVFTCTFSSELTSSTSISISMLRLSSSLSSSEDDSASFLSISASSACNACRSISSFSLTLSSAESNFSRSERLSNPSVMFSSSISFRISSIFFLCSLVFMWFFNCFSDLNVLLQIKHS</sequence>
<organism evidence="2">
    <name type="scientific">Saccharomyces cerevisiae (strain Lalvin EC1118 / Prise de mousse)</name>
    <name type="common">Baker's yeast</name>
    <dbReference type="NCBI Taxonomy" id="643680"/>
    <lineage>
        <taxon>Eukaryota</taxon>
        <taxon>Fungi</taxon>
        <taxon>Dikarya</taxon>
        <taxon>Ascomycota</taxon>
        <taxon>Saccharomycotina</taxon>
        <taxon>Saccharomycetes</taxon>
        <taxon>Saccharomycetales</taxon>
        <taxon>Saccharomycetaceae</taxon>
        <taxon>Saccharomyces</taxon>
    </lineage>
</organism>
<gene>
    <name evidence="2" type="ORF">EC1118_1N9_1156g</name>
</gene>
<reference evidence="2" key="1">
    <citation type="journal article" date="2009" name="Proc. Natl. Acad. Sci. U.S.A.">
        <title>Eukaryote-to-eukaryote gene transfer events revealed by the genome sequence of the wine yeast Saccharomyces cerevisiae EC1118.</title>
        <authorList>
            <person name="Novo M."/>
            <person name="Bigey F."/>
            <person name="Beyne E."/>
            <person name="Galeote V."/>
            <person name="Gavory F."/>
            <person name="Mallet S."/>
            <person name="Cambot B."/>
            <person name="Legras J.L."/>
            <person name="Wincker P."/>
            <person name="Casaregola S."/>
            <person name="Dequin S."/>
        </authorList>
    </citation>
    <scope>NUCLEOTIDE SEQUENCE [LARGE SCALE GENOMIC DNA]</scope>
    <source>
        <strain evidence="2">Lalvin EC1118</strain>
        <strain>Lalvin EC1118 / Prise de mousse</strain>
    </source>
</reference>
<accession>C8ZG06</accession>
<feature type="transmembrane region" description="Helical" evidence="1">
    <location>
        <begin position="224"/>
        <end position="243"/>
    </location>
</feature>
<dbReference type="AlphaFoldDB" id="C8ZG06"/>
<protein>
    <submittedName>
        <fullName evidence="2">EC1118_1N9_1156p</fullName>
    </submittedName>
</protein>
<feature type="transmembrane region" description="Helical" evidence="1">
    <location>
        <begin position="124"/>
        <end position="147"/>
    </location>
</feature>
<name>C8ZG06_YEAS8</name>
<proteinExistence type="predicted"/>
<keyword evidence="1" id="KW-1133">Transmembrane helix</keyword>
<feature type="transmembrane region" description="Helical" evidence="1">
    <location>
        <begin position="65"/>
        <end position="85"/>
    </location>
</feature>
<keyword evidence="1" id="KW-0812">Transmembrane</keyword>
<evidence type="ECO:0000256" key="1">
    <source>
        <dbReference type="SAM" id="Phobius"/>
    </source>
</evidence>
<keyword evidence="1" id="KW-0472">Membrane</keyword>
<dbReference type="EMBL" id="FN393086">
    <property type="protein sequence ID" value="CAY82379.1"/>
    <property type="molecule type" value="Genomic_DNA"/>
</dbReference>
<evidence type="ECO:0000313" key="2">
    <source>
        <dbReference type="EMBL" id="CAY82379.1"/>
    </source>
</evidence>